<keyword evidence="16" id="KW-1185">Reference proteome</keyword>
<sequence length="100" mass="10257">MITSAQPARTALGWSCAGCHSGGGNVVQGGASLFQGDLDRNGAASPEAVYSIIYSGKNKMPGYGVGCTPRGKCTFAARLTDDEVQALTQFVLSKAAAGWK</sequence>
<dbReference type="InterPro" id="IPR023655">
    <property type="entry name" value="Cyt_C6"/>
</dbReference>
<evidence type="ECO:0000256" key="3">
    <source>
        <dbReference type="ARBA" id="ARBA00022448"/>
    </source>
</evidence>
<evidence type="ECO:0000313" key="16">
    <source>
        <dbReference type="Proteomes" id="UP001445335"/>
    </source>
</evidence>
<protein>
    <recommendedName>
        <fullName evidence="12">Cytochrome c-553</fullName>
    </recommendedName>
    <alternativeName>
        <fullName evidence="11">Cytochrome c553</fullName>
    </alternativeName>
    <alternativeName>
        <fullName evidence="10">Soluble cytochrome f</fullName>
    </alternativeName>
</protein>
<keyword evidence="5 13" id="KW-0349">Heme</keyword>
<evidence type="ECO:0000256" key="9">
    <source>
        <dbReference type="ARBA" id="ARBA00023078"/>
    </source>
</evidence>
<keyword evidence="8 13" id="KW-0408">Iron</keyword>
<evidence type="ECO:0000256" key="6">
    <source>
        <dbReference type="ARBA" id="ARBA00022723"/>
    </source>
</evidence>
<dbReference type="PANTHER" id="PTHR34688:SF2">
    <property type="entry name" value="CYTOCHROME C6, CHLOROPLASTIC"/>
    <property type="match status" value="1"/>
</dbReference>
<comment type="function">
    <text evidence="1">Functions as an electron carrier between membrane-bound cytochrome b6-f and photosystem I in oxygenic photosynthesis.</text>
</comment>
<organism evidence="15 16">
    <name type="scientific">Elliptochloris bilobata</name>
    <dbReference type="NCBI Taxonomy" id="381761"/>
    <lineage>
        <taxon>Eukaryota</taxon>
        <taxon>Viridiplantae</taxon>
        <taxon>Chlorophyta</taxon>
        <taxon>core chlorophytes</taxon>
        <taxon>Trebouxiophyceae</taxon>
        <taxon>Trebouxiophyceae incertae sedis</taxon>
        <taxon>Elliptochloris clade</taxon>
        <taxon>Elliptochloris</taxon>
    </lineage>
</organism>
<dbReference type="InterPro" id="IPR009056">
    <property type="entry name" value="Cyt_c-like_dom"/>
</dbReference>
<dbReference type="GO" id="GO:0020037">
    <property type="term" value="F:heme binding"/>
    <property type="evidence" value="ECO:0007669"/>
    <property type="project" value="InterPro"/>
</dbReference>
<evidence type="ECO:0000256" key="5">
    <source>
        <dbReference type="ARBA" id="ARBA00022617"/>
    </source>
</evidence>
<evidence type="ECO:0000256" key="10">
    <source>
        <dbReference type="ARBA" id="ARBA00030448"/>
    </source>
</evidence>
<dbReference type="GO" id="GO:0015979">
    <property type="term" value="P:photosynthesis"/>
    <property type="evidence" value="ECO:0007669"/>
    <property type="project" value="UniProtKB-KW"/>
</dbReference>
<comment type="similarity">
    <text evidence="2">Belongs to the cytochrome c family. PetJ subfamily.</text>
</comment>
<evidence type="ECO:0000256" key="7">
    <source>
        <dbReference type="ARBA" id="ARBA00022982"/>
    </source>
</evidence>
<evidence type="ECO:0000256" key="4">
    <source>
        <dbReference type="ARBA" id="ARBA00022531"/>
    </source>
</evidence>
<dbReference type="FunFam" id="1.10.760.10:FF:000021">
    <property type="entry name" value="Cytochrome c6, chloroplastic"/>
    <property type="match status" value="1"/>
</dbReference>
<dbReference type="Pfam" id="PF13442">
    <property type="entry name" value="Cytochrome_CBB3"/>
    <property type="match status" value="1"/>
</dbReference>
<keyword evidence="6 13" id="KW-0479">Metal-binding</keyword>
<dbReference type="SUPFAM" id="SSF46626">
    <property type="entry name" value="Cytochrome c"/>
    <property type="match status" value="1"/>
</dbReference>
<dbReference type="EMBL" id="JALJOU010000015">
    <property type="protein sequence ID" value="KAK9839612.1"/>
    <property type="molecule type" value="Genomic_DNA"/>
</dbReference>
<evidence type="ECO:0000256" key="1">
    <source>
        <dbReference type="ARBA" id="ARBA00002347"/>
    </source>
</evidence>
<reference evidence="15 16" key="1">
    <citation type="journal article" date="2024" name="Nat. Commun.">
        <title>Phylogenomics reveals the evolutionary origins of lichenization in chlorophyte algae.</title>
        <authorList>
            <person name="Puginier C."/>
            <person name="Libourel C."/>
            <person name="Otte J."/>
            <person name="Skaloud P."/>
            <person name="Haon M."/>
            <person name="Grisel S."/>
            <person name="Petersen M."/>
            <person name="Berrin J.G."/>
            <person name="Delaux P.M."/>
            <person name="Dal Grande F."/>
            <person name="Keller J."/>
        </authorList>
    </citation>
    <scope>NUCLEOTIDE SEQUENCE [LARGE SCALE GENOMIC DNA]</scope>
    <source>
        <strain evidence="15 16">SAG 245.80</strain>
    </source>
</reference>
<dbReference type="GO" id="GO:0009055">
    <property type="term" value="F:electron transfer activity"/>
    <property type="evidence" value="ECO:0007669"/>
    <property type="project" value="InterPro"/>
</dbReference>
<keyword evidence="4" id="KW-0602">Photosynthesis</keyword>
<dbReference type="AlphaFoldDB" id="A0AAW1S202"/>
<dbReference type="GO" id="GO:0005506">
    <property type="term" value="F:iron ion binding"/>
    <property type="evidence" value="ECO:0007669"/>
    <property type="project" value="InterPro"/>
</dbReference>
<dbReference type="Gene3D" id="1.10.760.10">
    <property type="entry name" value="Cytochrome c-like domain"/>
    <property type="match status" value="1"/>
</dbReference>
<evidence type="ECO:0000256" key="12">
    <source>
        <dbReference type="ARBA" id="ARBA00033211"/>
    </source>
</evidence>
<dbReference type="InterPro" id="IPR036909">
    <property type="entry name" value="Cyt_c-like_dom_sf"/>
</dbReference>
<dbReference type="PANTHER" id="PTHR34688">
    <property type="entry name" value="CYTOCHROME C6, CHLOROPLASTIC"/>
    <property type="match status" value="1"/>
</dbReference>
<accession>A0AAW1S202</accession>
<evidence type="ECO:0000256" key="11">
    <source>
        <dbReference type="ARBA" id="ARBA00031247"/>
    </source>
</evidence>
<gene>
    <name evidence="15" type="ORF">WJX81_000809</name>
</gene>
<keyword evidence="3" id="KW-0813">Transport</keyword>
<evidence type="ECO:0000259" key="14">
    <source>
        <dbReference type="PROSITE" id="PS51007"/>
    </source>
</evidence>
<feature type="domain" description="Cytochrome c" evidence="14">
    <location>
        <begin position="3"/>
        <end position="95"/>
    </location>
</feature>
<evidence type="ECO:0000313" key="15">
    <source>
        <dbReference type="EMBL" id="KAK9839612.1"/>
    </source>
</evidence>
<evidence type="ECO:0000256" key="2">
    <source>
        <dbReference type="ARBA" id="ARBA00009650"/>
    </source>
</evidence>
<comment type="caution">
    <text evidence="15">The sequence shown here is derived from an EMBL/GenBank/DDBJ whole genome shotgun (WGS) entry which is preliminary data.</text>
</comment>
<name>A0AAW1S202_9CHLO</name>
<proteinExistence type="inferred from homology"/>
<keyword evidence="7" id="KW-0249">Electron transport</keyword>
<evidence type="ECO:0000256" key="13">
    <source>
        <dbReference type="PROSITE-ProRule" id="PRU00433"/>
    </source>
</evidence>
<dbReference type="PROSITE" id="PS51007">
    <property type="entry name" value="CYTC"/>
    <property type="match status" value="1"/>
</dbReference>
<dbReference type="Proteomes" id="UP001445335">
    <property type="component" value="Unassembled WGS sequence"/>
</dbReference>
<evidence type="ECO:0000256" key="8">
    <source>
        <dbReference type="ARBA" id="ARBA00023004"/>
    </source>
</evidence>
<keyword evidence="9" id="KW-0793">Thylakoid</keyword>